<reference evidence="1 2" key="1">
    <citation type="submission" date="2018-09" db="EMBL/GenBank/DDBJ databases">
        <title>Novel species of Cryobacterium.</title>
        <authorList>
            <person name="Liu Q."/>
            <person name="Xin Y.-H."/>
        </authorList>
    </citation>
    <scope>NUCLEOTIDE SEQUENCE [LARGE SCALE GENOMIC DNA]</scope>
    <source>
        <strain evidence="1 2">Hh39</strain>
    </source>
</reference>
<protein>
    <submittedName>
        <fullName evidence="1">Uncharacterized protein</fullName>
    </submittedName>
</protein>
<organism evidence="1 2">
    <name type="scientific">Cryobacterium melibiosiphilum</name>
    <dbReference type="NCBI Taxonomy" id="995039"/>
    <lineage>
        <taxon>Bacteria</taxon>
        <taxon>Bacillati</taxon>
        <taxon>Actinomycetota</taxon>
        <taxon>Actinomycetes</taxon>
        <taxon>Micrococcales</taxon>
        <taxon>Microbacteriaceae</taxon>
        <taxon>Cryobacterium</taxon>
    </lineage>
</organism>
<dbReference type="RefSeq" id="WP_119974872.1">
    <property type="nucleotide sequence ID" value="NZ_JBHSQA010000012.1"/>
</dbReference>
<dbReference type="Proteomes" id="UP000272015">
    <property type="component" value="Unassembled WGS sequence"/>
</dbReference>
<dbReference type="AlphaFoldDB" id="A0A3A5MME8"/>
<name>A0A3A5MME8_9MICO</name>
<evidence type="ECO:0000313" key="2">
    <source>
        <dbReference type="Proteomes" id="UP000272015"/>
    </source>
</evidence>
<evidence type="ECO:0000313" key="1">
    <source>
        <dbReference type="EMBL" id="RJT88063.1"/>
    </source>
</evidence>
<accession>A0A3A5MME8</accession>
<sequence>MSDKKISPRKTRNTAANQAQHAANVALVAALGIPAATSEHIKLRRDGKGNSYQVTTTKRVRESKLLRKAERERQRTAESIVREVKARAEDAATEAELVATVR</sequence>
<dbReference type="EMBL" id="QZVS01000085">
    <property type="protein sequence ID" value="RJT88063.1"/>
    <property type="molecule type" value="Genomic_DNA"/>
</dbReference>
<proteinExistence type="predicted"/>
<comment type="caution">
    <text evidence="1">The sequence shown here is derived from an EMBL/GenBank/DDBJ whole genome shotgun (WGS) entry which is preliminary data.</text>
</comment>
<gene>
    <name evidence="1" type="ORF">D6T64_11785</name>
</gene>
<keyword evidence="2" id="KW-1185">Reference proteome</keyword>